<keyword evidence="2" id="KW-0349">Heme</keyword>
<organism evidence="3 4">
    <name type="scientific">Trichonephila inaurata madagascariensis</name>
    <dbReference type="NCBI Taxonomy" id="2747483"/>
    <lineage>
        <taxon>Eukaryota</taxon>
        <taxon>Metazoa</taxon>
        <taxon>Ecdysozoa</taxon>
        <taxon>Arthropoda</taxon>
        <taxon>Chelicerata</taxon>
        <taxon>Arachnida</taxon>
        <taxon>Araneae</taxon>
        <taxon>Araneomorphae</taxon>
        <taxon>Entelegynae</taxon>
        <taxon>Araneoidea</taxon>
        <taxon>Nephilidae</taxon>
        <taxon>Trichonephila</taxon>
        <taxon>Trichonephila inaurata</taxon>
    </lineage>
</organism>
<dbReference type="GO" id="GO:0006979">
    <property type="term" value="P:response to oxidative stress"/>
    <property type="evidence" value="ECO:0007669"/>
    <property type="project" value="InterPro"/>
</dbReference>
<evidence type="ECO:0000256" key="1">
    <source>
        <dbReference type="ARBA" id="ARBA00022559"/>
    </source>
</evidence>
<dbReference type="GO" id="GO:0020037">
    <property type="term" value="F:heme binding"/>
    <property type="evidence" value="ECO:0007669"/>
    <property type="project" value="InterPro"/>
</dbReference>
<keyword evidence="4" id="KW-1185">Reference proteome</keyword>
<protein>
    <submittedName>
        <fullName evidence="3">Chorion peroxidase</fullName>
    </submittedName>
</protein>
<dbReference type="GO" id="GO:0004601">
    <property type="term" value="F:peroxidase activity"/>
    <property type="evidence" value="ECO:0007669"/>
    <property type="project" value="UniProtKB-KW"/>
</dbReference>
<gene>
    <name evidence="3" type="primary">pxt</name>
    <name evidence="3" type="ORF">TNIN_132161</name>
</gene>
<evidence type="ECO:0000313" key="3">
    <source>
        <dbReference type="EMBL" id="GFY80105.1"/>
    </source>
</evidence>
<name>A0A8X7CUB5_9ARAC</name>
<dbReference type="SUPFAM" id="SSF48113">
    <property type="entry name" value="Heme-dependent peroxidases"/>
    <property type="match status" value="1"/>
</dbReference>
<evidence type="ECO:0000256" key="2">
    <source>
        <dbReference type="PIRSR" id="PIRSR619791-2"/>
    </source>
</evidence>
<evidence type="ECO:0000313" key="4">
    <source>
        <dbReference type="Proteomes" id="UP000886998"/>
    </source>
</evidence>
<dbReference type="AlphaFoldDB" id="A0A8X7CUB5"/>
<dbReference type="Proteomes" id="UP000886998">
    <property type="component" value="Unassembled WGS sequence"/>
</dbReference>
<dbReference type="GO" id="GO:0046872">
    <property type="term" value="F:metal ion binding"/>
    <property type="evidence" value="ECO:0007669"/>
    <property type="project" value="UniProtKB-KW"/>
</dbReference>
<sequence>MIGLYFPLSFVTGENSPEKQNKEGSVFYDKIADDPNQCHDDEDVQCDPEYPYRTFNGTCNNPDYPLWGRANECYLRILPAFYDGFEGERKSTQGGPLPQPRDITLNIVSTKQRLARKITYMFSVYGQTVAHDCSMAPEEQGSVPCCGPESKNDASCISIAVRPDDPFFSKFNVTCLELSRTQKCNSCNTEKREQINRSTTSLDASIVYGTNDDRANSLRTLDGTGKMIISSTENGNLLPINTSDTTDIFCTEEEKSESKCFYSGDARVNQHVLLTTMQTVFVREHNRIASVLKTLNPQWEEEQLYQEARRINIAQIQCITYKEYLPVLLGSELMQKYGLTVLDGPAGTKYDANIRLSTWNVFAAAIFRIHSMVASDVGVPHLKFRDYYSNPDLIWNGTMNGMVKGVCKVPSAMYDNRYTVDTIDYLYKSVEDVDLQTGAQLEDHFPGSLVGPTAACILAKQFRVFKFGDRFYFEHEGEVPSFTPEQRETLKLTSLSRLLCDNLNISRIQRNTMLRESLGNPKVSCDKLPRMDLTLWKETDLG</sequence>
<proteinExistence type="predicted"/>
<keyword evidence="2" id="KW-0479">Metal-binding</keyword>
<accession>A0A8X7CUB5</accession>
<dbReference type="OrthoDB" id="823504at2759"/>
<dbReference type="PRINTS" id="PR00457">
    <property type="entry name" value="ANPEROXIDASE"/>
</dbReference>
<comment type="caution">
    <text evidence="3">The sequence shown here is derived from an EMBL/GenBank/DDBJ whole genome shotgun (WGS) entry which is preliminary data.</text>
</comment>
<dbReference type="Pfam" id="PF03098">
    <property type="entry name" value="An_peroxidase"/>
    <property type="match status" value="1"/>
</dbReference>
<dbReference type="PROSITE" id="PS50292">
    <property type="entry name" value="PEROXIDASE_3"/>
    <property type="match status" value="1"/>
</dbReference>
<keyword evidence="1 3" id="KW-0560">Oxidoreductase</keyword>
<feature type="binding site" description="axial binding residue" evidence="2">
    <location>
        <position position="370"/>
    </location>
    <ligand>
        <name>heme b</name>
        <dbReference type="ChEBI" id="CHEBI:60344"/>
    </ligand>
    <ligandPart>
        <name>Fe</name>
        <dbReference type="ChEBI" id="CHEBI:18248"/>
    </ligandPart>
</feature>
<dbReference type="InterPro" id="IPR019791">
    <property type="entry name" value="Haem_peroxidase_animal"/>
</dbReference>
<dbReference type="Gene3D" id="1.10.640.10">
    <property type="entry name" value="Haem peroxidase domain superfamily, animal type"/>
    <property type="match status" value="2"/>
</dbReference>
<dbReference type="InterPro" id="IPR010255">
    <property type="entry name" value="Haem_peroxidase_sf"/>
</dbReference>
<dbReference type="EMBL" id="BMAV01023807">
    <property type="protein sequence ID" value="GFY80105.1"/>
    <property type="molecule type" value="Genomic_DNA"/>
</dbReference>
<dbReference type="PANTHER" id="PTHR11475:SF143">
    <property type="entry name" value="PUTATIVE-RELATED"/>
    <property type="match status" value="1"/>
</dbReference>
<dbReference type="PANTHER" id="PTHR11475">
    <property type="entry name" value="OXIDASE/PEROXIDASE"/>
    <property type="match status" value="1"/>
</dbReference>
<dbReference type="InterPro" id="IPR037120">
    <property type="entry name" value="Haem_peroxidase_sf_animal"/>
</dbReference>
<keyword evidence="1 3" id="KW-0575">Peroxidase</keyword>
<reference evidence="3" key="1">
    <citation type="submission" date="2020-08" db="EMBL/GenBank/DDBJ databases">
        <title>Multicomponent nature underlies the extraordinary mechanical properties of spider dragline silk.</title>
        <authorList>
            <person name="Kono N."/>
            <person name="Nakamura H."/>
            <person name="Mori M."/>
            <person name="Yoshida Y."/>
            <person name="Ohtoshi R."/>
            <person name="Malay A.D."/>
            <person name="Moran D.A.P."/>
            <person name="Tomita M."/>
            <person name="Numata K."/>
            <person name="Arakawa K."/>
        </authorList>
    </citation>
    <scope>NUCLEOTIDE SEQUENCE</scope>
</reference>
<keyword evidence="2" id="KW-0408">Iron</keyword>